<dbReference type="RefSeq" id="WP_002699121.1">
    <property type="nucleotide sequence ID" value="NZ_AAWS01000021.1"/>
</dbReference>
<dbReference type="Proteomes" id="UP000004095">
    <property type="component" value="Unassembled WGS sequence"/>
</dbReference>
<keyword evidence="2" id="KW-1185">Reference proteome</keyword>
<organism evidence="1 2">
    <name type="scientific">Microscilla marina ATCC 23134</name>
    <dbReference type="NCBI Taxonomy" id="313606"/>
    <lineage>
        <taxon>Bacteria</taxon>
        <taxon>Pseudomonadati</taxon>
        <taxon>Bacteroidota</taxon>
        <taxon>Cytophagia</taxon>
        <taxon>Cytophagales</taxon>
        <taxon>Microscillaceae</taxon>
        <taxon>Microscilla</taxon>
    </lineage>
</organism>
<reference evidence="1 2" key="1">
    <citation type="submission" date="2007-01" db="EMBL/GenBank/DDBJ databases">
        <authorList>
            <person name="Haygood M."/>
            <person name="Podell S."/>
            <person name="Anderson C."/>
            <person name="Hopkinson B."/>
            <person name="Roe K."/>
            <person name="Barbeau K."/>
            <person name="Gaasterland T."/>
            <person name="Ferriera S."/>
            <person name="Johnson J."/>
            <person name="Kravitz S."/>
            <person name="Beeson K."/>
            <person name="Sutton G."/>
            <person name="Rogers Y.-H."/>
            <person name="Friedman R."/>
            <person name="Frazier M."/>
            <person name="Venter J.C."/>
        </authorList>
    </citation>
    <scope>NUCLEOTIDE SEQUENCE [LARGE SCALE GENOMIC DNA]</scope>
    <source>
        <strain evidence="1 2">ATCC 23134</strain>
    </source>
</reference>
<name>A1ZPL2_MICM2</name>
<gene>
    <name evidence="1" type="ORF">M23134_03820</name>
</gene>
<evidence type="ECO:0000313" key="1">
    <source>
        <dbReference type="EMBL" id="EAY27751.1"/>
    </source>
</evidence>
<accession>A1ZPL2</accession>
<dbReference type="OrthoDB" id="948713at2"/>
<evidence type="ECO:0000313" key="2">
    <source>
        <dbReference type="Proteomes" id="UP000004095"/>
    </source>
</evidence>
<comment type="caution">
    <text evidence="1">The sequence shown here is derived from an EMBL/GenBank/DDBJ whole genome shotgun (WGS) entry which is preliminary data.</text>
</comment>
<dbReference type="AlphaFoldDB" id="A1ZPL2"/>
<proteinExistence type="predicted"/>
<protein>
    <submittedName>
        <fullName evidence="1">Uncharacterized protein</fullName>
    </submittedName>
</protein>
<sequence length="163" mass="18529">MYKLTPISAAGSYVCTQSGEQTFVLKQNRWAMGKAQITCATQDELVIKKKSTLSSVHLILKNGFEIGKITFDWKMTATIHVYHPNALFILRKKGIIKPYFELICTNPKMPVLAFKGCMHWRKLSYGYNVELLTSDDDWFDMQELVMFAVYAINRRTAMSGSGG</sequence>
<dbReference type="EMBL" id="AAWS01000021">
    <property type="protein sequence ID" value="EAY27751.1"/>
    <property type="molecule type" value="Genomic_DNA"/>
</dbReference>